<dbReference type="InterPro" id="IPR023213">
    <property type="entry name" value="CAT-like_dom_sf"/>
</dbReference>
<evidence type="ECO:0008006" key="3">
    <source>
        <dbReference type="Google" id="ProtNLM"/>
    </source>
</evidence>
<dbReference type="Proteomes" id="UP000253594">
    <property type="component" value="Unassembled WGS sequence"/>
</dbReference>
<proteinExistence type="predicted"/>
<gene>
    <name evidence="1" type="ORF">DT376_37580</name>
</gene>
<name>A0A367LY18_PSEAI</name>
<dbReference type="SUPFAM" id="SSF52777">
    <property type="entry name" value="CoA-dependent acyltransferases"/>
    <property type="match status" value="1"/>
</dbReference>
<protein>
    <recommendedName>
        <fullName evidence="3">Condensation domain-containing protein</fullName>
    </recommendedName>
</protein>
<evidence type="ECO:0000313" key="2">
    <source>
        <dbReference type="Proteomes" id="UP000253594"/>
    </source>
</evidence>
<comment type="caution">
    <text evidence="1">The sequence shown here is derived from an EMBL/GenBank/DDBJ whole genome shotgun (WGS) entry which is preliminary data.</text>
</comment>
<reference evidence="1 2" key="1">
    <citation type="submission" date="2018-07" db="EMBL/GenBank/DDBJ databases">
        <title>Mechanisms of high-level aminoglycoside resistance among Gram-negative pathogens in Brazil.</title>
        <authorList>
            <person name="Ballaben A.S."/>
            <person name="Darini A.L.C."/>
            <person name="Doi Y."/>
        </authorList>
    </citation>
    <scope>NUCLEOTIDE SEQUENCE [LARGE SCALE GENOMIC DNA]</scope>
    <source>
        <strain evidence="1 2">B2-305</strain>
    </source>
</reference>
<accession>A0A367LY18</accession>
<dbReference type="Gene3D" id="3.30.559.10">
    <property type="entry name" value="Chloramphenicol acetyltransferase-like domain"/>
    <property type="match status" value="1"/>
</dbReference>
<feature type="non-terminal residue" evidence="1">
    <location>
        <position position="140"/>
    </location>
</feature>
<evidence type="ECO:0000313" key="1">
    <source>
        <dbReference type="EMBL" id="RCI69881.1"/>
    </source>
</evidence>
<organism evidence="1 2">
    <name type="scientific">Pseudomonas aeruginosa</name>
    <dbReference type="NCBI Taxonomy" id="287"/>
    <lineage>
        <taxon>Bacteria</taxon>
        <taxon>Pseudomonadati</taxon>
        <taxon>Pseudomonadota</taxon>
        <taxon>Gammaproteobacteria</taxon>
        <taxon>Pseudomonadales</taxon>
        <taxon>Pseudomonadaceae</taxon>
        <taxon>Pseudomonas</taxon>
    </lineage>
</organism>
<feature type="non-terminal residue" evidence="1">
    <location>
        <position position="1"/>
    </location>
</feature>
<dbReference type="AlphaFoldDB" id="A0A367LY18"/>
<dbReference type="EMBL" id="QORE01002631">
    <property type="protein sequence ID" value="RCI69881.1"/>
    <property type="molecule type" value="Genomic_DNA"/>
</dbReference>
<sequence length="140" mass="15845">RLMYLQERLRARGSTRDVAQLAQRPCRGAWLDLLACADRLSAPATVALPTAQARDQPFELSSVQQAYWLGRGAGEVLGNVSCHAFLEFRTRDVDPQRLAAAAECVRQRHPMLRARFFDGRQQILPTPPLPCFDLQDWRTV</sequence>